<evidence type="ECO:0000313" key="2">
    <source>
        <dbReference type="Proteomes" id="UP000321570"/>
    </source>
</evidence>
<organism evidence="1 2">
    <name type="scientific">Hymenolepis diminuta</name>
    <name type="common">Rat tapeworm</name>
    <dbReference type="NCBI Taxonomy" id="6216"/>
    <lineage>
        <taxon>Eukaryota</taxon>
        <taxon>Metazoa</taxon>
        <taxon>Spiralia</taxon>
        <taxon>Lophotrochozoa</taxon>
        <taxon>Platyhelminthes</taxon>
        <taxon>Cestoda</taxon>
        <taxon>Eucestoda</taxon>
        <taxon>Cyclophyllidea</taxon>
        <taxon>Hymenolepididae</taxon>
        <taxon>Hymenolepis</taxon>
    </lineage>
</organism>
<gene>
    <name evidence="1" type="ORF">WMSIL1_LOCUS4800</name>
</gene>
<accession>A0A564YBE2</accession>
<dbReference type="AlphaFoldDB" id="A0A564YBE2"/>
<name>A0A564YBE2_HYMDI</name>
<protein>
    <submittedName>
        <fullName evidence="1">Uncharacterized protein</fullName>
    </submittedName>
</protein>
<dbReference type="Proteomes" id="UP000321570">
    <property type="component" value="Unassembled WGS sequence"/>
</dbReference>
<sequence length="191" mass="21777">GRRKRVKSLFFLQFGFWNFPAQKSTLEVVEHIAFSMISLFRLNCRSFCILQQQYYSYCYFRRTPTVIAFQPTREHISQRVSEGLGSNFYQLSSSLYETMLTHRLSAATAKKPCDFFYSPSRFENLGLTSSQISSETHSKLPLTSSNTNGIIFDVETVPFVDSVTPPLVRASFLLRDSSNSADSITNGFDLL</sequence>
<dbReference type="EMBL" id="CABIJS010000144">
    <property type="protein sequence ID" value="VUZ44570.1"/>
    <property type="molecule type" value="Genomic_DNA"/>
</dbReference>
<proteinExistence type="predicted"/>
<keyword evidence="2" id="KW-1185">Reference proteome</keyword>
<evidence type="ECO:0000313" key="1">
    <source>
        <dbReference type="EMBL" id="VUZ44570.1"/>
    </source>
</evidence>
<reference evidence="1 2" key="1">
    <citation type="submission" date="2019-07" db="EMBL/GenBank/DDBJ databases">
        <authorList>
            <person name="Jastrzebski P J."/>
            <person name="Paukszto L."/>
            <person name="Jastrzebski P J."/>
        </authorList>
    </citation>
    <scope>NUCLEOTIDE SEQUENCE [LARGE SCALE GENOMIC DNA]</scope>
    <source>
        <strain evidence="1 2">WMS-il1</strain>
    </source>
</reference>
<feature type="non-terminal residue" evidence="1">
    <location>
        <position position="1"/>
    </location>
</feature>